<comment type="caution">
    <text evidence="2">The sequence shown here is derived from an EMBL/GenBank/DDBJ whole genome shotgun (WGS) entry which is preliminary data.</text>
</comment>
<dbReference type="Proteomes" id="UP001500124">
    <property type="component" value="Unassembled WGS sequence"/>
</dbReference>
<gene>
    <name evidence="2" type="ORF">GCM10023336_18270</name>
</gene>
<dbReference type="EMBL" id="BAABKC010000025">
    <property type="protein sequence ID" value="GAA5050491.1"/>
    <property type="molecule type" value="Genomic_DNA"/>
</dbReference>
<sequence length="56" mass="6722">MFEYEYLQLRSAELRREAEQARLARSVARARRAARRENREAESQDTPFRHRFTPAA</sequence>
<protein>
    <submittedName>
        <fullName evidence="2">Uncharacterized protein</fullName>
    </submittedName>
</protein>
<name>A0ABP9K3B4_9ACTN</name>
<proteinExistence type="predicted"/>
<evidence type="ECO:0000256" key="1">
    <source>
        <dbReference type="SAM" id="MobiDB-lite"/>
    </source>
</evidence>
<feature type="region of interest" description="Disordered" evidence="1">
    <location>
        <begin position="31"/>
        <end position="56"/>
    </location>
</feature>
<accession>A0ABP9K3B4</accession>
<dbReference type="RefSeq" id="WP_345667795.1">
    <property type="nucleotide sequence ID" value="NZ_BAABKC010000025.1"/>
</dbReference>
<evidence type="ECO:0000313" key="3">
    <source>
        <dbReference type="Proteomes" id="UP001500124"/>
    </source>
</evidence>
<keyword evidence="3" id="KW-1185">Reference proteome</keyword>
<organism evidence="2 3">
    <name type="scientific">Streptomyces similanensis</name>
    <dbReference type="NCBI Taxonomy" id="1274988"/>
    <lineage>
        <taxon>Bacteria</taxon>
        <taxon>Bacillati</taxon>
        <taxon>Actinomycetota</taxon>
        <taxon>Actinomycetes</taxon>
        <taxon>Kitasatosporales</taxon>
        <taxon>Streptomycetaceae</taxon>
        <taxon>Streptomyces</taxon>
    </lineage>
</organism>
<evidence type="ECO:0000313" key="2">
    <source>
        <dbReference type="EMBL" id="GAA5050491.1"/>
    </source>
</evidence>
<reference evidence="3" key="1">
    <citation type="journal article" date="2019" name="Int. J. Syst. Evol. Microbiol.">
        <title>The Global Catalogue of Microorganisms (GCM) 10K type strain sequencing project: providing services to taxonomists for standard genome sequencing and annotation.</title>
        <authorList>
            <consortium name="The Broad Institute Genomics Platform"/>
            <consortium name="The Broad Institute Genome Sequencing Center for Infectious Disease"/>
            <person name="Wu L."/>
            <person name="Ma J."/>
        </authorList>
    </citation>
    <scope>NUCLEOTIDE SEQUENCE [LARGE SCALE GENOMIC DNA]</scope>
    <source>
        <strain evidence="3">JCM 18410</strain>
    </source>
</reference>